<name>A0ABS1FIB4_9PROT</name>
<dbReference type="EMBL" id="JAENHM010000095">
    <property type="protein sequence ID" value="MBK1842957.1"/>
    <property type="molecule type" value="Genomic_DNA"/>
</dbReference>
<gene>
    <name evidence="3" type="ORF">JHL17_36760</name>
</gene>
<accession>A0ABS1FIB4</accession>
<comment type="caution">
    <text evidence="3">The sequence shown here is derived from an EMBL/GenBank/DDBJ whole genome shotgun (WGS) entry which is preliminary data.</text>
</comment>
<dbReference type="InterPro" id="IPR009057">
    <property type="entry name" value="Homeodomain-like_sf"/>
</dbReference>
<sequence length="138" mass="14974">MTIRVRAASDEGKEGLLQLARSRTRGAGLVRRAQIIVHAMDGLSAPRIAARMELSGDTVRFWLKRLNEGGLAGLGGGALWPAADLLRRRAQHGHPPRPAPTERSGATVRLLDAGPLGRLSERAQHRHAAQPHQRDPAR</sequence>
<dbReference type="SUPFAM" id="SSF46689">
    <property type="entry name" value="Homeodomain-like"/>
    <property type="match status" value="1"/>
</dbReference>
<dbReference type="Proteomes" id="UP000652760">
    <property type="component" value="Unassembled WGS sequence"/>
</dbReference>
<evidence type="ECO:0000313" key="3">
    <source>
        <dbReference type="EMBL" id="MBK1842957.1"/>
    </source>
</evidence>
<feature type="domain" description="Insertion element IS150 protein InsJ-like helix-turn-helix" evidence="2">
    <location>
        <begin position="31"/>
        <end position="74"/>
    </location>
</feature>
<evidence type="ECO:0000259" key="2">
    <source>
        <dbReference type="Pfam" id="PF13518"/>
    </source>
</evidence>
<reference evidence="4" key="1">
    <citation type="submission" date="2021-01" db="EMBL/GenBank/DDBJ databases">
        <title>Genome public.</title>
        <authorList>
            <person name="Liu C."/>
            <person name="Sun Q."/>
        </authorList>
    </citation>
    <scope>NUCLEOTIDE SEQUENCE [LARGE SCALE GENOMIC DNA]</scope>
    <source>
        <strain evidence="4">YIM B02556</strain>
    </source>
</reference>
<feature type="region of interest" description="Disordered" evidence="1">
    <location>
        <begin position="89"/>
        <end position="138"/>
    </location>
</feature>
<protein>
    <submittedName>
        <fullName evidence="3">Helix-turn-helix domain-containing protein</fullName>
    </submittedName>
</protein>
<organism evidence="3 4">
    <name type="scientific">Azospirillum endophyticum</name>
    <dbReference type="NCBI Taxonomy" id="2800326"/>
    <lineage>
        <taxon>Bacteria</taxon>
        <taxon>Pseudomonadati</taxon>
        <taxon>Pseudomonadota</taxon>
        <taxon>Alphaproteobacteria</taxon>
        <taxon>Rhodospirillales</taxon>
        <taxon>Azospirillaceae</taxon>
        <taxon>Azospirillum</taxon>
    </lineage>
</organism>
<keyword evidence="4" id="KW-1185">Reference proteome</keyword>
<dbReference type="InterPro" id="IPR055247">
    <property type="entry name" value="InsJ-like_HTH"/>
</dbReference>
<evidence type="ECO:0000313" key="4">
    <source>
        <dbReference type="Proteomes" id="UP000652760"/>
    </source>
</evidence>
<evidence type="ECO:0000256" key="1">
    <source>
        <dbReference type="SAM" id="MobiDB-lite"/>
    </source>
</evidence>
<dbReference type="Pfam" id="PF13518">
    <property type="entry name" value="HTH_28"/>
    <property type="match status" value="1"/>
</dbReference>
<proteinExistence type="predicted"/>